<dbReference type="AlphaFoldDB" id="A0A9P0KC94"/>
<reference evidence="2" key="1">
    <citation type="submission" date="2022-03" db="EMBL/GenBank/DDBJ databases">
        <authorList>
            <person name="Sayadi A."/>
        </authorList>
    </citation>
    <scope>NUCLEOTIDE SEQUENCE</scope>
</reference>
<comment type="caution">
    <text evidence="2">The sequence shown here is derived from an EMBL/GenBank/DDBJ whole genome shotgun (WGS) entry which is preliminary data.</text>
</comment>
<keyword evidence="3" id="KW-1185">Reference proteome</keyword>
<dbReference type="EMBL" id="CAKOFQ010006749">
    <property type="protein sequence ID" value="CAH1967899.1"/>
    <property type="molecule type" value="Genomic_DNA"/>
</dbReference>
<dbReference type="OrthoDB" id="6754755at2759"/>
<feature type="region of interest" description="Disordered" evidence="1">
    <location>
        <begin position="1"/>
        <end position="72"/>
    </location>
</feature>
<evidence type="ECO:0000256" key="1">
    <source>
        <dbReference type="SAM" id="MobiDB-lite"/>
    </source>
</evidence>
<organism evidence="2 3">
    <name type="scientific">Acanthoscelides obtectus</name>
    <name type="common">Bean weevil</name>
    <name type="synonym">Bruchus obtectus</name>
    <dbReference type="NCBI Taxonomy" id="200917"/>
    <lineage>
        <taxon>Eukaryota</taxon>
        <taxon>Metazoa</taxon>
        <taxon>Ecdysozoa</taxon>
        <taxon>Arthropoda</taxon>
        <taxon>Hexapoda</taxon>
        <taxon>Insecta</taxon>
        <taxon>Pterygota</taxon>
        <taxon>Neoptera</taxon>
        <taxon>Endopterygota</taxon>
        <taxon>Coleoptera</taxon>
        <taxon>Polyphaga</taxon>
        <taxon>Cucujiformia</taxon>
        <taxon>Chrysomeloidea</taxon>
        <taxon>Chrysomelidae</taxon>
        <taxon>Bruchinae</taxon>
        <taxon>Bruchini</taxon>
        <taxon>Acanthoscelides</taxon>
    </lineage>
</organism>
<accession>A0A9P0KC94</accession>
<evidence type="ECO:0000313" key="2">
    <source>
        <dbReference type="EMBL" id="CAH1967899.1"/>
    </source>
</evidence>
<dbReference type="Proteomes" id="UP001152888">
    <property type="component" value="Unassembled WGS sequence"/>
</dbReference>
<protein>
    <submittedName>
        <fullName evidence="2">Uncharacterized protein</fullName>
    </submittedName>
</protein>
<evidence type="ECO:0000313" key="3">
    <source>
        <dbReference type="Proteomes" id="UP001152888"/>
    </source>
</evidence>
<proteinExistence type="predicted"/>
<name>A0A9P0KC94_ACAOB</name>
<sequence length="159" mass="17818">MSLPEAGAPPPLSDYHGRTGPPYYGGVGPSSEHSPYHQWTHVVHQHHRHGTAVGPGQQSNYPPYYDPGGHVQEPRRFAEAGWPSKQVSRKLTNQEDVTIARRGLLFLRCEFPADFANPHRPQYCLLRVCLMAPLVAPVAVESAYRKYDRALLPQLNGMR</sequence>
<gene>
    <name evidence="2" type="ORF">ACAOBT_LOCUS7591</name>
</gene>